<comment type="caution">
    <text evidence="1">The sequence shown here is derived from an EMBL/GenBank/DDBJ whole genome shotgun (WGS) entry which is preliminary data.</text>
</comment>
<evidence type="ECO:0008006" key="3">
    <source>
        <dbReference type="Google" id="ProtNLM"/>
    </source>
</evidence>
<evidence type="ECO:0000313" key="1">
    <source>
        <dbReference type="EMBL" id="KUK93993.1"/>
    </source>
</evidence>
<dbReference type="PATRIC" id="fig|301375.6.peg.473"/>
<accession>A0A101IF30</accession>
<name>A0A101IF30_9EURY</name>
<organism evidence="1 2">
    <name type="scientific">Methanothrix harundinacea</name>
    <dbReference type="NCBI Taxonomy" id="301375"/>
    <lineage>
        <taxon>Archaea</taxon>
        <taxon>Methanobacteriati</taxon>
        <taxon>Methanobacteriota</taxon>
        <taxon>Stenosarchaea group</taxon>
        <taxon>Methanomicrobia</taxon>
        <taxon>Methanotrichales</taxon>
        <taxon>Methanotrichaceae</taxon>
        <taxon>Methanothrix</taxon>
    </lineage>
</organism>
<dbReference type="Proteomes" id="UP000053961">
    <property type="component" value="Unassembled WGS sequence"/>
</dbReference>
<protein>
    <recommendedName>
        <fullName evidence="3">Zinc finger, YgiT-type</fullName>
    </recommendedName>
</protein>
<dbReference type="Gene3D" id="3.10.20.860">
    <property type="match status" value="1"/>
</dbReference>
<evidence type="ECO:0000313" key="2">
    <source>
        <dbReference type="Proteomes" id="UP000053961"/>
    </source>
</evidence>
<proteinExistence type="predicted"/>
<reference evidence="2" key="1">
    <citation type="journal article" date="2015" name="MBio">
        <title>Genome-Resolved Metagenomic Analysis Reveals Roles for Candidate Phyla and Other Microbial Community Members in Biogeochemical Transformations in Oil Reservoirs.</title>
        <authorList>
            <person name="Hu P."/>
            <person name="Tom L."/>
            <person name="Singh A."/>
            <person name="Thomas B.C."/>
            <person name="Baker B.J."/>
            <person name="Piceno Y.M."/>
            <person name="Andersen G.L."/>
            <person name="Banfield J.F."/>
        </authorList>
    </citation>
    <scope>NUCLEOTIDE SEQUENCE [LARGE SCALE GENOMIC DNA]</scope>
</reference>
<dbReference type="NCBIfam" id="TIGR03831">
    <property type="entry name" value="YgiT_finger"/>
    <property type="match status" value="1"/>
</dbReference>
<sequence>MIPDKCSLCGGKLLKGKTEFLVKVEDEIISIKEVPAYICDDCGEAYFTPEVSRKIDVVMKKFHQGKLLARPIPAGEVELTI</sequence>
<dbReference type="AlphaFoldDB" id="A0A101IF30"/>
<dbReference type="InterPro" id="IPR022453">
    <property type="entry name" value="Znf_MqsA-type"/>
</dbReference>
<gene>
    <name evidence="1" type="ORF">XE07_2257</name>
</gene>
<dbReference type="EMBL" id="LGHB01000065">
    <property type="protein sequence ID" value="KUK93993.1"/>
    <property type="molecule type" value="Genomic_DNA"/>
</dbReference>
<dbReference type="CDD" id="cd12870">
    <property type="entry name" value="MqsA"/>
    <property type="match status" value="1"/>
</dbReference>